<evidence type="ECO:0000256" key="1">
    <source>
        <dbReference type="SAM" id="MobiDB-lite"/>
    </source>
</evidence>
<dbReference type="EMBL" id="SRLO01011820">
    <property type="protein sequence ID" value="TNN25722.1"/>
    <property type="molecule type" value="Genomic_DNA"/>
</dbReference>
<name>A0A4Z2EBQ6_9TELE</name>
<accession>A0A4Z2EBQ6</accession>
<comment type="caution">
    <text evidence="2">The sequence shown here is derived from an EMBL/GenBank/DDBJ whole genome shotgun (WGS) entry which is preliminary data.</text>
</comment>
<feature type="region of interest" description="Disordered" evidence="1">
    <location>
        <begin position="32"/>
        <end position="65"/>
    </location>
</feature>
<sequence>MVAWMFPFSINRYRGLSGNHGNSISWTVLGESQDLSDEDSKTNVNAGNEAQEAPQVLGGDLTECSPVMKRPTMTIVGIRHRLLKPMRAPPMNTSTVALTSVPFLLEDVEGLATRPKNKNTDLNTH</sequence>
<dbReference type="AlphaFoldDB" id="A0A4Z2EBQ6"/>
<gene>
    <name evidence="2" type="ORF">EYF80_064146</name>
</gene>
<keyword evidence="3" id="KW-1185">Reference proteome</keyword>
<protein>
    <submittedName>
        <fullName evidence="2">Uncharacterized protein</fullName>
    </submittedName>
</protein>
<reference evidence="2 3" key="1">
    <citation type="submission" date="2019-03" db="EMBL/GenBank/DDBJ databases">
        <title>First draft genome of Liparis tanakae, snailfish: a comprehensive survey of snailfish specific genes.</title>
        <authorList>
            <person name="Kim W."/>
            <person name="Song I."/>
            <person name="Jeong J.-H."/>
            <person name="Kim D."/>
            <person name="Kim S."/>
            <person name="Ryu S."/>
            <person name="Song J.Y."/>
            <person name="Lee S.K."/>
        </authorList>
    </citation>
    <scope>NUCLEOTIDE SEQUENCE [LARGE SCALE GENOMIC DNA]</scope>
    <source>
        <tissue evidence="2">Muscle</tissue>
    </source>
</reference>
<evidence type="ECO:0000313" key="2">
    <source>
        <dbReference type="EMBL" id="TNN25722.1"/>
    </source>
</evidence>
<organism evidence="2 3">
    <name type="scientific">Liparis tanakae</name>
    <name type="common">Tanaka's snailfish</name>
    <dbReference type="NCBI Taxonomy" id="230148"/>
    <lineage>
        <taxon>Eukaryota</taxon>
        <taxon>Metazoa</taxon>
        <taxon>Chordata</taxon>
        <taxon>Craniata</taxon>
        <taxon>Vertebrata</taxon>
        <taxon>Euteleostomi</taxon>
        <taxon>Actinopterygii</taxon>
        <taxon>Neopterygii</taxon>
        <taxon>Teleostei</taxon>
        <taxon>Neoteleostei</taxon>
        <taxon>Acanthomorphata</taxon>
        <taxon>Eupercaria</taxon>
        <taxon>Perciformes</taxon>
        <taxon>Cottioidei</taxon>
        <taxon>Cottales</taxon>
        <taxon>Liparidae</taxon>
        <taxon>Liparis</taxon>
    </lineage>
</organism>
<evidence type="ECO:0000313" key="3">
    <source>
        <dbReference type="Proteomes" id="UP000314294"/>
    </source>
</evidence>
<dbReference type="Proteomes" id="UP000314294">
    <property type="component" value="Unassembled WGS sequence"/>
</dbReference>
<proteinExistence type="predicted"/>